<dbReference type="Pfam" id="PF02566">
    <property type="entry name" value="OsmC"/>
    <property type="match status" value="1"/>
</dbReference>
<dbReference type="EMBL" id="PKKO01000004">
    <property type="protein sequence ID" value="PKY72187.1"/>
    <property type="molecule type" value="Genomic_DNA"/>
</dbReference>
<sequence length="136" mass="14871">MTQNDALWAERKGTRHYLGRNGKGATVEIGTGEGQFTPGELIKLALATCNTLSADHTLARVLGEDFQASVGVETDKDEERNSYKTFRVEIVTDLSEVDDTAKEKLVERALGAIDKHCTVGHTIEDGATYETTIVEE</sequence>
<dbReference type="AlphaFoldDB" id="A0A2I1IM49"/>
<dbReference type="GeneID" id="35867538"/>
<keyword evidence="2" id="KW-1185">Reference proteome</keyword>
<dbReference type="STRING" id="33007.HMPREF3198_00624"/>
<dbReference type="SUPFAM" id="SSF82784">
    <property type="entry name" value="OsmC-like"/>
    <property type="match status" value="1"/>
</dbReference>
<dbReference type="Gene3D" id="3.30.300.20">
    <property type="match status" value="1"/>
</dbReference>
<dbReference type="InterPro" id="IPR003718">
    <property type="entry name" value="OsmC/Ohr_fam"/>
</dbReference>
<accession>A0A2I1IM49</accession>
<protein>
    <submittedName>
        <fullName evidence="1">Osmotically inducible protein OsmC</fullName>
    </submittedName>
</protein>
<dbReference type="InterPro" id="IPR015946">
    <property type="entry name" value="KH_dom-like_a/b"/>
</dbReference>
<proteinExistence type="predicted"/>
<comment type="caution">
    <text evidence="1">The sequence shown here is derived from an EMBL/GenBank/DDBJ whole genome shotgun (WGS) entry which is preliminary data.</text>
</comment>
<dbReference type="InterPro" id="IPR036102">
    <property type="entry name" value="OsmC/Ohrsf"/>
</dbReference>
<dbReference type="RefSeq" id="WP_024331185.1">
    <property type="nucleotide sequence ID" value="NZ_JASOXK010000003.1"/>
</dbReference>
<name>A0A2I1IM49_9ACTO</name>
<evidence type="ECO:0000313" key="2">
    <source>
        <dbReference type="Proteomes" id="UP000235122"/>
    </source>
</evidence>
<reference evidence="1 2" key="1">
    <citation type="submission" date="2017-12" db="EMBL/GenBank/DDBJ databases">
        <title>Phylogenetic diversity of female urinary microbiome.</title>
        <authorList>
            <person name="Thomas-White K."/>
            <person name="Wolfe A.J."/>
        </authorList>
    </citation>
    <scope>NUCLEOTIDE SEQUENCE [LARGE SCALE GENOMIC DNA]</scope>
    <source>
        <strain evidence="1 2">UMB0402</strain>
    </source>
</reference>
<gene>
    <name evidence="1" type="ORF">CYJ19_08295</name>
</gene>
<dbReference type="Proteomes" id="UP000235122">
    <property type="component" value="Unassembled WGS sequence"/>
</dbReference>
<evidence type="ECO:0000313" key="1">
    <source>
        <dbReference type="EMBL" id="PKY72187.1"/>
    </source>
</evidence>
<organism evidence="1 2">
    <name type="scientific">Winkia neuii</name>
    <dbReference type="NCBI Taxonomy" id="33007"/>
    <lineage>
        <taxon>Bacteria</taxon>
        <taxon>Bacillati</taxon>
        <taxon>Actinomycetota</taxon>
        <taxon>Actinomycetes</taxon>
        <taxon>Actinomycetales</taxon>
        <taxon>Actinomycetaceae</taxon>
        <taxon>Winkia</taxon>
    </lineage>
</organism>